<proteinExistence type="predicted"/>
<keyword evidence="1" id="KW-1133">Transmembrane helix</keyword>
<feature type="transmembrane region" description="Helical" evidence="1">
    <location>
        <begin position="194"/>
        <end position="215"/>
    </location>
</feature>
<keyword evidence="1" id="KW-0472">Membrane</keyword>
<dbReference type="RefSeq" id="WP_257498108.1">
    <property type="nucleotide sequence ID" value="NZ_CP102382.1"/>
</dbReference>
<dbReference type="Pfam" id="PF14264">
    <property type="entry name" value="Glucos_trans_II"/>
    <property type="match status" value="1"/>
</dbReference>
<accession>A0ABY5NNW4</accession>
<sequence>MRRVKELEGLLKDKKSLYLTLILSICYILPLIVANYEYLDDYGRNLHGYGWQHDGRYLATFLGKIWSVNSSIFSIFPFSTILSALILGFTGYILSELLEIEKGKLIRWTPLLILTMPTFLGNLVFKFDCLPMALSLFLIVFPFVFYNSWKVFFVISIIGVFLSFGLYQSSATCYFMVGSIFLIREILANAWKLFFYRFFLMMVSFIIAFLCYILILKLGDLQMSDRTETIFGTLFFDSLVANKNLFTERLVTLLYTGNYRYLISFFIITNLIGIVYYFNTSFKKLFIILSVLAILVINVCLISGVNILLKNTYWDLRTFCGLGFFLLNVSFFQKYLKSKFIDLARISSFVIIFFSFVLMAQFGRVLKNQTEFQNNIAIELNTFFKEKDIKKVAFIGTLRIASRNEFIYNKFPLFTNLLSSPIGQYSAWTKEALNYNGRLNSIEVIDGSNLLCQGLIIEENELYTITQVDNETLLIDFNKNNCN</sequence>
<feature type="transmembrane region" description="Helical" evidence="1">
    <location>
        <begin position="259"/>
        <end position="278"/>
    </location>
</feature>
<keyword evidence="1" id="KW-0812">Transmembrane</keyword>
<feature type="transmembrane region" description="Helical" evidence="1">
    <location>
        <begin position="151"/>
        <end position="182"/>
    </location>
</feature>
<organism evidence="2 3">
    <name type="scientific">Paenimyroides aestuarii</name>
    <dbReference type="NCBI Taxonomy" id="2968490"/>
    <lineage>
        <taxon>Bacteria</taxon>
        <taxon>Pseudomonadati</taxon>
        <taxon>Bacteroidota</taxon>
        <taxon>Flavobacteriia</taxon>
        <taxon>Flavobacteriales</taxon>
        <taxon>Flavobacteriaceae</taxon>
        <taxon>Paenimyroides</taxon>
    </lineage>
</organism>
<dbReference type="EMBL" id="CP102382">
    <property type="protein sequence ID" value="UUV20203.1"/>
    <property type="molecule type" value="Genomic_DNA"/>
</dbReference>
<dbReference type="InterPro" id="IPR025686">
    <property type="entry name" value="Glucos_trans_II"/>
</dbReference>
<feature type="transmembrane region" description="Helical" evidence="1">
    <location>
        <begin position="314"/>
        <end position="331"/>
    </location>
</feature>
<evidence type="ECO:0000256" key="1">
    <source>
        <dbReference type="SAM" id="Phobius"/>
    </source>
</evidence>
<feature type="transmembrane region" description="Helical" evidence="1">
    <location>
        <begin position="16"/>
        <end position="36"/>
    </location>
</feature>
<feature type="transmembrane region" description="Helical" evidence="1">
    <location>
        <begin position="285"/>
        <end position="308"/>
    </location>
</feature>
<reference evidence="2 3" key="1">
    <citation type="submission" date="2022-08" db="EMBL/GenBank/DDBJ databases">
        <title>Myroides zhujiangensis sp. nov., a novel bacterium isolated from sediment in the Pearl River Estuary.</title>
        <authorList>
            <person name="Cui L."/>
        </authorList>
    </citation>
    <scope>NUCLEOTIDE SEQUENCE [LARGE SCALE GENOMIC DNA]</scope>
    <source>
        <strain evidence="2 3">SCSIO 72103</strain>
    </source>
</reference>
<dbReference type="Proteomes" id="UP001317001">
    <property type="component" value="Chromosome"/>
</dbReference>
<evidence type="ECO:0000313" key="3">
    <source>
        <dbReference type="Proteomes" id="UP001317001"/>
    </source>
</evidence>
<gene>
    <name evidence="2" type="ORF">NPX36_07450</name>
</gene>
<keyword evidence="3" id="KW-1185">Reference proteome</keyword>
<feature type="transmembrane region" description="Helical" evidence="1">
    <location>
        <begin position="119"/>
        <end position="145"/>
    </location>
</feature>
<evidence type="ECO:0000313" key="2">
    <source>
        <dbReference type="EMBL" id="UUV20203.1"/>
    </source>
</evidence>
<feature type="transmembrane region" description="Helical" evidence="1">
    <location>
        <begin position="72"/>
        <end position="98"/>
    </location>
</feature>
<feature type="transmembrane region" description="Helical" evidence="1">
    <location>
        <begin position="343"/>
        <end position="363"/>
    </location>
</feature>
<name>A0ABY5NNW4_9FLAO</name>
<protein>
    <submittedName>
        <fullName evidence="2">Glucosyltransferase domain-containing protein</fullName>
    </submittedName>
</protein>